<evidence type="ECO:0000313" key="8">
    <source>
        <dbReference type="Proteomes" id="UP001060039"/>
    </source>
</evidence>
<dbReference type="Proteomes" id="UP001060039">
    <property type="component" value="Chromosome"/>
</dbReference>
<keyword evidence="8" id="KW-1185">Reference proteome</keyword>
<gene>
    <name evidence="7" type="ORF">NNL39_08830</name>
</gene>
<dbReference type="Gene3D" id="3.40.50.300">
    <property type="entry name" value="P-loop containing nucleotide triphosphate hydrolases"/>
    <property type="match status" value="1"/>
</dbReference>
<evidence type="ECO:0000256" key="5">
    <source>
        <dbReference type="ARBA" id="ARBA00023251"/>
    </source>
</evidence>
<keyword evidence="5" id="KW-0046">Antibiotic resistance</keyword>
<name>A0ABY5FUD9_9MICO</name>
<dbReference type="CDD" id="cd03230">
    <property type="entry name" value="ABC_DR_subfamily_A"/>
    <property type="match status" value="1"/>
</dbReference>
<dbReference type="InterPro" id="IPR027417">
    <property type="entry name" value="P-loop_NTPase"/>
</dbReference>
<dbReference type="GO" id="GO:0005524">
    <property type="term" value="F:ATP binding"/>
    <property type="evidence" value="ECO:0007669"/>
    <property type="project" value="UniProtKB-KW"/>
</dbReference>
<evidence type="ECO:0000313" key="7">
    <source>
        <dbReference type="EMBL" id="UTT61781.1"/>
    </source>
</evidence>
<dbReference type="RefSeq" id="WP_255158922.1">
    <property type="nucleotide sequence ID" value="NZ_CP101497.1"/>
</dbReference>
<evidence type="ECO:0000256" key="3">
    <source>
        <dbReference type="ARBA" id="ARBA00022741"/>
    </source>
</evidence>
<dbReference type="PANTHER" id="PTHR42711:SF19">
    <property type="entry name" value="DOXORUBICIN RESISTANCE ATP-BINDING PROTEIN DRRA"/>
    <property type="match status" value="1"/>
</dbReference>
<proteinExistence type="predicted"/>
<evidence type="ECO:0000256" key="1">
    <source>
        <dbReference type="ARBA" id="ARBA00004202"/>
    </source>
</evidence>
<keyword evidence="4 7" id="KW-0067">ATP-binding</keyword>
<keyword evidence="3" id="KW-0547">Nucleotide-binding</keyword>
<dbReference type="InterPro" id="IPR003593">
    <property type="entry name" value="AAA+_ATPase"/>
</dbReference>
<dbReference type="EMBL" id="CP101497">
    <property type="protein sequence ID" value="UTT61781.1"/>
    <property type="molecule type" value="Genomic_DNA"/>
</dbReference>
<keyword evidence="2" id="KW-0813">Transport</keyword>
<sequence length="260" mass="27499">MPRPKPLAPVVLEVSGLRKRFGTSTAVDDVSLTVRRGSIFGFVGPNGAGKTTTLSMVTGLLRPDAGTVVVGGTDVWAAPTTAKRKIGVLPDRMRLFDRLTGAQMLYYAAVLHGLDRSAARSRSDDLALALGLDGSLDRPVRDYSVGMVKKISLAAALIHSPSVLVLDEPFESVDPVSTAQAVDLLQRFAAAGGTVVLSSHNMDLVERVCDSVAVIVEGRILAAGTLDEVRAGESLEERFVELAGGRVAVEGLEWLTTFSD</sequence>
<dbReference type="Pfam" id="PF00005">
    <property type="entry name" value="ABC_tran"/>
    <property type="match status" value="1"/>
</dbReference>
<protein>
    <submittedName>
        <fullName evidence="7">ABC transporter ATP-binding protein</fullName>
    </submittedName>
</protein>
<feature type="domain" description="ABC transporter" evidence="6">
    <location>
        <begin position="12"/>
        <end position="242"/>
    </location>
</feature>
<dbReference type="PROSITE" id="PS50893">
    <property type="entry name" value="ABC_TRANSPORTER_2"/>
    <property type="match status" value="1"/>
</dbReference>
<evidence type="ECO:0000256" key="2">
    <source>
        <dbReference type="ARBA" id="ARBA00022448"/>
    </source>
</evidence>
<reference evidence="7" key="1">
    <citation type="submission" date="2022-07" db="EMBL/GenBank/DDBJ databases">
        <title>Taxonomic analysis of Microcella humidisoli nov. sp., isolated from riverside soil.</title>
        <authorList>
            <person name="Molina K.M."/>
            <person name="Kim S.B."/>
        </authorList>
    </citation>
    <scope>NUCLEOTIDE SEQUENCE</scope>
    <source>
        <strain evidence="7">MMS21-STM10</strain>
    </source>
</reference>
<accession>A0ABY5FUD9</accession>
<dbReference type="InterPro" id="IPR003439">
    <property type="entry name" value="ABC_transporter-like_ATP-bd"/>
</dbReference>
<dbReference type="SMART" id="SM00382">
    <property type="entry name" value="AAA"/>
    <property type="match status" value="1"/>
</dbReference>
<dbReference type="PANTHER" id="PTHR42711">
    <property type="entry name" value="ABC TRANSPORTER ATP-BINDING PROTEIN"/>
    <property type="match status" value="1"/>
</dbReference>
<evidence type="ECO:0000259" key="6">
    <source>
        <dbReference type="PROSITE" id="PS50893"/>
    </source>
</evidence>
<dbReference type="SUPFAM" id="SSF52540">
    <property type="entry name" value="P-loop containing nucleoside triphosphate hydrolases"/>
    <property type="match status" value="1"/>
</dbReference>
<dbReference type="InterPro" id="IPR050763">
    <property type="entry name" value="ABC_transporter_ATP-binding"/>
</dbReference>
<organism evidence="7 8">
    <name type="scientific">Microcella humidisoli</name>
    <dbReference type="NCBI Taxonomy" id="2963406"/>
    <lineage>
        <taxon>Bacteria</taxon>
        <taxon>Bacillati</taxon>
        <taxon>Actinomycetota</taxon>
        <taxon>Actinomycetes</taxon>
        <taxon>Micrococcales</taxon>
        <taxon>Microbacteriaceae</taxon>
        <taxon>Microcella</taxon>
    </lineage>
</organism>
<comment type="subcellular location">
    <subcellularLocation>
        <location evidence="1">Cell membrane</location>
        <topology evidence="1">Peripheral membrane protein</topology>
    </subcellularLocation>
</comment>
<evidence type="ECO:0000256" key="4">
    <source>
        <dbReference type="ARBA" id="ARBA00022840"/>
    </source>
</evidence>